<keyword evidence="2" id="KW-0813">Transport</keyword>
<keyword evidence="9" id="KW-1185">Reference proteome</keyword>
<dbReference type="Pfam" id="PF13347">
    <property type="entry name" value="MFS_2"/>
    <property type="match status" value="1"/>
</dbReference>
<dbReference type="GO" id="GO:0008643">
    <property type="term" value="P:carbohydrate transport"/>
    <property type="evidence" value="ECO:0007669"/>
    <property type="project" value="InterPro"/>
</dbReference>
<dbReference type="PANTHER" id="PTHR11328">
    <property type="entry name" value="MAJOR FACILITATOR SUPERFAMILY DOMAIN-CONTAINING PROTEIN"/>
    <property type="match status" value="1"/>
</dbReference>
<comment type="caution">
    <text evidence="8">The sequence shown here is derived from an EMBL/GenBank/DDBJ whole genome shotgun (WGS) entry which is preliminary data.</text>
</comment>
<feature type="transmembrane region" description="Helical" evidence="7">
    <location>
        <begin position="389"/>
        <end position="416"/>
    </location>
</feature>
<dbReference type="EMBL" id="JADEXS010000129">
    <property type="protein sequence ID" value="MBE9023090.1"/>
    <property type="molecule type" value="Genomic_DNA"/>
</dbReference>
<comment type="subcellular location">
    <subcellularLocation>
        <location evidence="1">Cell membrane</location>
        <topology evidence="1">Multi-pass membrane protein</topology>
    </subcellularLocation>
</comment>
<evidence type="ECO:0000313" key="8">
    <source>
        <dbReference type="EMBL" id="MBE9023090.1"/>
    </source>
</evidence>
<dbReference type="InterPro" id="IPR036259">
    <property type="entry name" value="MFS_trans_sf"/>
</dbReference>
<evidence type="ECO:0000256" key="4">
    <source>
        <dbReference type="ARBA" id="ARBA00022692"/>
    </source>
</evidence>
<evidence type="ECO:0000256" key="2">
    <source>
        <dbReference type="ARBA" id="ARBA00022448"/>
    </source>
</evidence>
<feature type="transmembrane region" description="Helical" evidence="7">
    <location>
        <begin position="436"/>
        <end position="460"/>
    </location>
</feature>
<dbReference type="GO" id="GO:0015293">
    <property type="term" value="F:symporter activity"/>
    <property type="evidence" value="ECO:0007669"/>
    <property type="project" value="InterPro"/>
</dbReference>
<feature type="transmembrane region" description="Helical" evidence="7">
    <location>
        <begin position="172"/>
        <end position="194"/>
    </location>
</feature>
<feature type="transmembrane region" description="Helical" evidence="7">
    <location>
        <begin position="293"/>
        <end position="311"/>
    </location>
</feature>
<dbReference type="GO" id="GO:0006814">
    <property type="term" value="P:sodium ion transport"/>
    <property type="evidence" value="ECO:0007669"/>
    <property type="project" value="InterPro"/>
</dbReference>
<dbReference type="GO" id="GO:0005886">
    <property type="term" value="C:plasma membrane"/>
    <property type="evidence" value="ECO:0007669"/>
    <property type="project" value="UniProtKB-SubCell"/>
</dbReference>
<dbReference type="CDD" id="cd17332">
    <property type="entry name" value="MFS_MelB_like"/>
    <property type="match status" value="1"/>
</dbReference>
<dbReference type="FunFam" id="1.20.1250.20:FF:000183">
    <property type="entry name" value="sodium-dependent lysophosphatidylcholine symporter 1 isoform X2"/>
    <property type="match status" value="1"/>
</dbReference>
<dbReference type="PROSITE" id="PS00872">
    <property type="entry name" value="NA_GALACTOSIDE_SYMP"/>
    <property type="match status" value="1"/>
</dbReference>
<keyword evidence="3" id="KW-1003">Cell membrane</keyword>
<dbReference type="AlphaFoldDB" id="A0A8J6ZKL6"/>
<dbReference type="Proteomes" id="UP000622533">
    <property type="component" value="Unassembled WGS sequence"/>
</dbReference>
<proteinExistence type="predicted"/>
<name>A0A8J6ZKL6_DESMC</name>
<dbReference type="Gene3D" id="1.20.1250.20">
    <property type="entry name" value="MFS general substrate transporter like domains"/>
    <property type="match status" value="2"/>
</dbReference>
<accession>A0A8J6ZKL6</accession>
<keyword evidence="6 7" id="KW-0472">Membrane</keyword>
<evidence type="ECO:0000256" key="3">
    <source>
        <dbReference type="ARBA" id="ARBA00022475"/>
    </source>
</evidence>
<dbReference type="NCBIfam" id="TIGR00792">
    <property type="entry name" value="gph"/>
    <property type="match status" value="1"/>
</dbReference>
<dbReference type="PANTHER" id="PTHR11328:SF24">
    <property type="entry name" value="MAJOR FACILITATOR SUPERFAMILY (MFS) PROFILE DOMAIN-CONTAINING PROTEIN"/>
    <property type="match status" value="1"/>
</dbReference>
<dbReference type="SUPFAM" id="SSF103473">
    <property type="entry name" value="MFS general substrate transporter"/>
    <property type="match status" value="1"/>
</dbReference>
<dbReference type="InterPro" id="IPR018043">
    <property type="entry name" value="Na/Gal_symport_CS"/>
</dbReference>
<dbReference type="InterPro" id="IPR001927">
    <property type="entry name" value="Na/Gal_symport"/>
</dbReference>
<evidence type="ECO:0000313" key="9">
    <source>
        <dbReference type="Proteomes" id="UP000622533"/>
    </source>
</evidence>
<feature type="transmembrane region" description="Helical" evidence="7">
    <location>
        <begin position="257"/>
        <end position="281"/>
    </location>
</feature>
<feature type="transmembrane region" description="Helical" evidence="7">
    <location>
        <begin position="347"/>
        <end position="368"/>
    </location>
</feature>
<keyword evidence="4 7" id="KW-0812">Transmembrane</keyword>
<protein>
    <submittedName>
        <fullName evidence="8">MFS transporter</fullName>
    </submittedName>
</protein>
<reference evidence="8" key="1">
    <citation type="submission" date="2020-10" db="EMBL/GenBank/DDBJ databases">
        <authorList>
            <person name="Castelo-Branco R."/>
            <person name="Eusebio N."/>
            <person name="Adriana R."/>
            <person name="Vieira A."/>
            <person name="Brugerolle De Fraissinette N."/>
            <person name="Rezende De Castro R."/>
            <person name="Schneider M.P."/>
            <person name="Vasconcelos V."/>
            <person name="Leao P.N."/>
        </authorList>
    </citation>
    <scope>NUCLEOTIDE SEQUENCE</scope>
    <source>
        <strain evidence="8">LEGE 12446</strain>
    </source>
</reference>
<evidence type="ECO:0000256" key="7">
    <source>
        <dbReference type="SAM" id="Phobius"/>
    </source>
</evidence>
<feature type="transmembrane region" description="Helical" evidence="7">
    <location>
        <begin position="200"/>
        <end position="222"/>
    </location>
</feature>
<evidence type="ECO:0000256" key="6">
    <source>
        <dbReference type="ARBA" id="ARBA00023136"/>
    </source>
</evidence>
<feature type="transmembrane region" description="Helical" evidence="7">
    <location>
        <begin position="129"/>
        <end position="151"/>
    </location>
</feature>
<gene>
    <name evidence="8" type="ORF">IQ276_11820</name>
</gene>
<feature type="transmembrane region" description="Helical" evidence="7">
    <location>
        <begin position="42"/>
        <end position="66"/>
    </location>
</feature>
<evidence type="ECO:0000256" key="5">
    <source>
        <dbReference type="ARBA" id="ARBA00022989"/>
    </source>
</evidence>
<dbReference type="RefSeq" id="WP_193916512.1">
    <property type="nucleotide sequence ID" value="NZ_JADEXS020000001.1"/>
</dbReference>
<organism evidence="8 9">
    <name type="scientific">Desmonostoc muscorum LEGE 12446</name>
    <dbReference type="NCBI Taxonomy" id="1828758"/>
    <lineage>
        <taxon>Bacteria</taxon>
        <taxon>Bacillati</taxon>
        <taxon>Cyanobacteriota</taxon>
        <taxon>Cyanophyceae</taxon>
        <taxon>Nostocales</taxon>
        <taxon>Nostocaceae</taxon>
        <taxon>Desmonostoc</taxon>
    </lineage>
</organism>
<evidence type="ECO:0000256" key="1">
    <source>
        <dbReference type="ARBA" id="ARBA00004651"/>
    </source>
</evidence>
<feature type="transmembrane region" description="Helical" evidence="7">
    <location>
        <begin position="323"/>
        <end position="341"/>
    </location>
</feature>
<keyword evidence="5 7" id="KW-1133">Transmembrane helix</keyword>
<dbReference type="InterPro" id="IPR039672">
    <property type="entry name" value="MFS_2"/>
</dbReference>
<feature type="transmembrane region" description="Helical" evidence="7">
    <location>
        <begin position="96"/>
        <end position="114"/>
    </location>
</feature>
<sequence>MNDSVADDDDQRNPLDKKLDFKTKLAYGAGDLGPAITANISVFFLLVFFTNVAGIPAGLAGSILMIGKIWDGVNDPVVGFLTDKTKSRRWGRRLPWMLYGAIPFGIFFFLQWIVPQFSAEQSNNIWPLFWYYVAIGVISQAFYTVVNLPYTAMTPELTQDYDERTSLNSYRFTFSIGGSILSLILTQIVFSQISDRQQQYLVLAAICTIISILALYWCVFGVRDRILAFEAKRIQIEEPPSLPFFEQLKIVFSNRPFLFVIGIYLFSWLGVQVTASIIPYFVVDCMRLKESDVPTLMIAVQGTALVMLFVWGELSKKVGKKVVYFLGMSLWIIAAAGLFFLQPGQIVLMYFMAVMAGVGVSTAYLIPWSMIPDVIELDELQTGQRREGIFYGFMVLLQKFGLAFGLFLVGNALQVAGFKESIAGSPLPIQPESALLAIRIAIGPIPTVCLILGLVLTYFYPITREMHAEIMLKLKERQEKRGSGE</sequence>